<dbReference type="GO" id="GO:0005789">
    <property type="term" value="C:endoplasmic reticulum membrane"/>
    <property type="evidence" value="ECO:0007669"/>
    <property type="project" value="UniProtKB-SubCell"/>
</dbReference>
<name>A0A0P1KQD6_9SACH</name>
<dbReference type="InterPro" id="IPR007290">
    <property type="entry name" value="Arv1"/>
</dbReference>
<evidence type="ECO:0000256" key="5">
    <source>
        <dbReference type="ARBA" id="ARBA00022824"/>
    </source>
</evidence>
<evidence type="ECO:0000256" key="7">
    <source>
        <dbReference type="ARBA" id="ARBA00023055"/>
    </source>
</evidence>
<evidence type="ECO:0000256" key="8">
    <source>
        <dbReference type="ARBA" id="ARBA00023098"/>
    </source>
</evidence>
<dbReference type="Pfam" id="PF04161">
    <property type="entry name" value="Arv1"/>
    <property type="match status" value="1"/>
</dbReference>
<keyword evidence="7 10" id="KW-0445">Lipid transport</keyword>
<dbReference type="Proteomes" id="UP000236544">
    <property type="component" value="Unassembled WGS sequence"/>
</dbReference>
<feature type="transmembrane region" description="Helical" evidence="10">
    <location>
        <begin position="187"/>
        <end position="210"/>
    </location>
</feature>
<evidence type="ECO:0000256" key="6">
    <source>
        <dbReference type="ARBA" id="ARBA00022989"/>
    </source>
</evidence>
<dbReference type="GO" id="GO:0000139">
    <property type="term" value="C:Golgi membrane"/>
    <property type="evidence" value="ECO:0007669"/>
    <property type="project" value="UniProtKB-SubCell"/>
</dbReference>
<dbReference type="GO" id="GO:0032541">
    <property type="term" value="C:cortical endoplasmic reticulum"/>
    <property type="evidence" value="ECO:0007669"/>
    <property type="project" value="TreeGrafter"/>
</dbReference>
<keyword evidence="5 10" id="KW-0256">Endoplasmic reticulum</keyword>
<comment type="subcellular location">
    <subcellularLocation>
        <location evidence="1 10">Endoplasmic reticulum membrane</location>
        <topology evidence="1 10">Multi-pass membrane protein</topology>
    </subcellularLocation>
    <subcellularLocation>
        <location evidence="10">Golgi apparatus membrane</location>
        <topology evidence="10">Multi-pass membrane protein</topology>
    </subcellularLocation>
</comment>
<accession>A0A0P1KQD6</accession>
<keyword evidence="10" id="KW-0746">Sphingolipid metabolism</keyword>
<evidence type="ECO:0000256" key="3">
    <source>
        <dbReference type="ARBA" id="ARBA00022448"/>
    </source>
</evidence>
<dbReference type="GO" id="GO:0016125">
    <property type="term" value="P:sterol metabolic process"/>
    <property type="evidence" value="ECO:0007669"/>
    <property type="project" value="UniProtKB-UniRule"/>
</dbReference>
<evidence type="ECO:0000256" key="9">
    <source>
        <dbReference type="ARBA" id="ARBA00023136"/>
    </source>
</evidence>
<evidence type="ECO:0000256" key="1">
    <source>
        <dbReference type="ARBA" id="ARBA00004477"/>
    </source>
</evidence>
<comment type="function">
    <text evidence="10">Regulates also the sphingolipid metabolism.</text>
</comment>
<dbReference type="GO" id="GO:0032366">
    <property type="term" value="P:intracellular sterol transport"/>
    <property type="evidence" value="ECO:0007669"/>
    <property type="project" value="UniProtKB-UniRule"/>
</dbReference>
<keyword evidence="12" id="KW-1185">Reference proteome</keyword>
<keyword evidence="6 10" id="KW-1133">Transmembrane helix</keyword>
<dbReference type="AlphaFoldDB" id="A0A0P1KQD6"/>
<evidence type="ECO:0000256" key="10">
    <source>
        <dbReference type="RuleBase" id="RU368065"/>
    </source>
</evidence>
<feature type="transmembrane region" description="Helical" evidence="10">
    <location>
        <begin position="230"/>
        <end position="252"/>
    </location>
</feature>
<feature type="transmembrane region" description="Helical" evidence="10">
    <location>
        <begin position="152"/>
        <end position="175"/>
    </location>
</feature>
<evidence type="ECO:0000256" key="2">
    <source>
        <dbReference type="ARBA" id="ARBA00009187"/>
    </source>
</evidence>
<keyword evidence="10" id="KW-0333">Golgi apparatus</keyword>
<keyword evidence="4 10" id="KW-0812">Transmembrane</keyword>
<comment type="similarity">
    <text evidence="2 10">Belongs to the ARV1 family.</text>
</comment>
<sequence length="291" mass="34538">MICINCCCEVDCLYVEYSNNHIRLTDCAKCKEVVDRYVEFDSVLLFIDLLLLKPGAYRHLVYNSLELELSKYPEREYGPYERTWKQRSLYMLLRLRDWFVKFDKLNRVWILITAFEVYLTWVSEERNFTQLSSNELIEFILSRSALSQYLCFAVYCIADFVLLCGLTHFFLVKWFKWGHNVKYSKYVVSYTILLSYGVKIFPFLMLIWPYDTLLSTNIVKLVSNAYIIEALKVVTNLAYSNIIILFAVVFALRWISVKPLLCLLVTKGDLPLCGRYVEVEYKRLIRWLLHI</sequence>
<evidence type="ECO:0000256" key="4">
    <source>
        <dbReference type="ARBA" id="ARBA00022692"/>
    </source>
</evidence>
<evidence type="ECO:0000313" key="12">
    <source>
        <dbReference type="Proteomes" id="UP000236544"/>
    </source>
</evidence>
<dbReference type="PANTHER" id="PTHR14467:SF0">
    <property type="entry name" value="PROTEIN ARV1"/>
    <property type="match status" value="1"/>
</dbReference>
<dbReference type="GO" id="GO:0097036">
    <property type="term" value="P:regulation of plasma membrane sterol distribution"/>
    <property type="evidence" value="ECO:0007669"/>
    <property type="project" value="UniProtKB-UniRule"/>
</dbReference>
<reference evidence="12" key="1">
    <citation type="submission" date="2015-10" db="EMBL/GenBank/DDBJ databases">
        <authorList>
            <person name="Devillers H."/>
        </authorList>
    </citation>
    <scope>NUCLEOTIDE SEQUENCE [LARGE SCALE GENOMIC DNA]</scope>
</reference>
<dbReference type="GO" id="GO:0006665">
    <property type="term" value="P:sphingolipid metabolic process"/>
    <property type="evidence" value="ECO:0007669"/>
    <property type="project" value="UniProtKB-UniRule"/>
</dbReference>
<keyword evidence="9 10" id="KW-0472">Membrane</keyword>
<keyword evidence="8 10" id="KW-0443">Lipid metabolism</keyword>
<keyword evidence="3 10" id="KW-0813">Transport</keyword>
<protein>
    <recommendedName>
        <fullName evidence="10">Protein ARV</fullName>
    </recommendedName>
</protein>
<dbReference type="EMBL" id="LN890563">
    <property type="protein sequence ID" value="CUS22129.1"/>
    <property type="molecule type" value="Genomic_DNA"/>
</dbReference>
<proteinExistence type="inferred from homology"/>
<gene>
    <name evidence="11" type="ORF">LAQU0_S04e08856g</name>
</gene>
<dbReference type="OrthoDB" id="2192830at2759"/>
<evidence type="ECO:0000313" key="11">
    <source>
        <dbReference type="EMBL" id="CUS22129.1"/>
    </source>
</evidence>
<comment type="function">
    <text evidence="10">Mediator of sterol homeostasis involved in sterol uptake, trafficking and distribution into membranes.</text>
</comment>
<organism evidence="11 12">
    <name type="scientific">Lachancea quebecensis</name>
    <dbReference type="NCBI Taxonomy" id="1654605"/>
    <lineage>
        <taxon>Eukaryota</taxon>
        <taxon>Fungi</taxon>
        <taxon>Dikarya</taxon>
        <taxon>Ascomycota</taxon>
        <taxon>Saccharomycotina</taxon>
        <taxon>Saccharomycetes</taxon>
        <taxon>Saccharomycetales</taxon>
        <taxon>Saccharomycetaceae</taxon>
        <taxon>Lachancea</taxon>
    </lineage>
</organism>
<dbReference type="PANTHER" id="PTHR14467">
    <property type="entry name" value="ARV1"/>
    <property type="match status" value="1"/>
</dbReference>